<dbReference type="SUPFAM" id="SSF54523">
    <property type="entry name" value="Pili subunits"/>
    <property type="match status" value="1"/>
</dbReference>
<dbReference type="InterPro" id="IPR045584">
    <property type="entry name" value="Pilin-like"/>
</dbReference>
<accession>A0ABS0NAN1</accession>
<keyword evidence="7" id="KW-0998">Cell outer membrane</keyword>
<evidence type="ECO:0000256" key="5">
    <source>
        <dbReference type="ARBA" id="ARBA00022729"/>
    </source>
</evidence>
<evidence type="ECO:0000256" key="2">
    <source>
        <dbReference type="ARBA" id="ARBA00004442"/>
    </source>
</evidence>
<organism evidence="9 10">
    <name type="scientific">Eikenella glucosivorans</name>
    <dbReference type="NCBI Taxonomy" id="2766967"/>
    <lineage>
        <taxon>Bacteria</taxon>
        <taxon>Pseudomonadati</taxon>
        <taxon>Pseudomonadota</taxon>
        <taxon>Betaproteobacteria</taxon>
        <taxon>Neisseriales</taxon>
        <taxon>Neisseriaceae</taxon>
        <taxon>Eikenella</taxon>
    </lineage>
</organism>
<evidence type="ECO:0000256" key="4">
    <source>
        <dbReference type="ARBA" id="ARBA00022692"/>
    </source>
</evidence>
<gene>
    <name evidence="9" type="ORF">H9Q10_06560</name>
</gene>
<evidence type="ECO:0000256" key="1">
    <source>
        <dbReference type="ARBA" id="ARBA00004241"/>
    </source>
</evidence>
<name>A0ABS0NAN1_9NEIS</name>
<comment type="caution">
    <text evidence="9">The sequence shown here is derived from an EMBL/GenBank/DDBJ whole genome shotgun (WGS) entry which is preliminary data.</text>
</comment>
<dbReference type="Gene3D" id="3.30.1300.30">
    <property type="entry name" value="GSPII I/J protein-like"/>
    <property type="match status" value="1"/>
</dbReference>
<comment type="subcellular location">
    <subcellularLocation>
        <location evidence="2">Cell outer membrane</location>
    </subcellularLocation>
    <subcellularLocation>
        <location evidence="1">Cell surface</location>
    </subcellularLocation>
</comment>
<dbReference type="InterPro" id="IPR005594">
    <property type="entry name" value="YadA_C"/>
</dbReference>
<evidence type="ECO:0000256" key="6">
    <source>
        <dbReference type="ARBA" id="ARBA00023136"/>
    </source>
</evidence>
<evidence type="ECO:0000256" key="3">
    <source>
        <dbReference type="ARBA" id="ARBA00022452"/>
    </source>
</evidence>
<proteinExistence type="predicted"/>
<evidence type="ECO:0000256" key="7">
    <source>
        <dbReference type="ARBA" id="ARBA00023237"/>
    </source>
</evidence>
<evidence type="ECO:0000259" key="8">
    <source>
        <dbReference type="Pfam" id="PF03895"/>
    </source>
</evidence>
<keyword evidence="3" id="KW-1134">Transmembrane beta strand</keyword>
<reference evidence="9 10" key="1">
    <citation type="submission" date="2020-09" db="EMBL/GenBank/DDBJ databases">
        <title>Eikenella S3660 sp. nov., isolated from a throat swab.</title>
        <authorList>
            <person name="Buhl M."/>
        </authorList>
    </citation>
    <scope>NUCLEOTIDE SEQUENCE [LARGE SCALE GENOMIC DNA]</scope>
    <source>
        <strain evidence="9 10">S3360</strain>
    </source>
</reference>
<evidence type="ECO:0000313" key="9">
    <source>
        <dbReference type="EMBL" id="MBH5329330.1"/>
    </source>
</evidence>
<evidence type="ECO:0000313" key="10">
    <source>
        <dbReference type="Proteomes" id="UP000768471"/>
    </source>
</evidence>
<protein>
    <submittedName>
        <fullName evidence="9">YadA-like family protein</fullName>
    </submittedName>
</protein>
<keyword evidence="10" id="KW-1185">Reference proteome</keyword>
<keyword evidence="5" id="KW-0732">Signal</keyword>
<keyword evidence="4" id="KW-0812">Transmembrane</keyword>
<dbReference type="EMBL" id="JACSGR010000004">
    <property type="protein sequence ID" value="MBH5329330.1"/>
    <property type="molecule type" value="Genomic_DNA"/>
</dbReference>
<keyword evidence="6" id="KW-0472">Membrane</keyword>
<sequence length="119" mass="11840">MANGTDNTDAVNVGQLNQALGAISGNNNANIVALDAKVNDVANTANAGVAQAIATAGLPQAYLPGKNMVAVGGGYYKGETGYAIGFSTISDNGNWIIKATGSGNSRGNFGGSIGAGYQW</sequence>
<dbReference type="Pfam" id="PF03895">
    <property type="entry name" value="YadA_anchor"/>
    <property type="match status" value="1"/>
</dbReference>
<dbReference type="Proteomes" id="UP000768471">
    <property type="component" value="Unassembled WGS sequence"/>
</dbReference>
<feature type="domain" description="Trimeric autotransporter adhesin YadA-like C-terminal membrane anchor" evidence="8">
    <location>
        <begin position="59"/>
        <end position="119"/>
    </location>
</feature>